<accession>A0ABV2ALT7</accession>
<sequence>MVNLKLEKKLKSENEKEFDRFIKIRFDQIVKIEKTDKKQFYRQFLEAIEEVEREYSPHKMYNLLFKFFFAEDFVSQMTKVRFVNKIVNLDLNRFIGHFRREILESDNLEDKKTLSEILTIAETAHLEKLRDKTDLIALLNAKLVSYENFFKIWESIDYLFDELNKKKKEEVLKQLKRYVCRAS</sequence>
<protein>
    <submittedName>
        <fullName evidence="1">Uncharacterized protein</fullName>
    </submittedName>
</protein>
<organism evidence="1 2">
    <name type="scientific">Bonamia ostreae</name>
    <dbReference type="NCBI Taxonomy" id="126728"/>
    <lineage>
        <taxon>Eukaryota</taxon>
        <taxon>Sar</taxon>
        <taxon>Rhizaria</taxon>
        <taxon>Endomyxa</taxon>
        <taxon>Ascetosporea</taxon>
        <taxon>Haplosporida</taxon>
        <taxon>Bonamia</taxon>
    </lineage>
</organism>
<reference evidence="1 2" key="1">
    <citation type="journal article" date="2024" name="BMC Biol.">
        <title>Comparative genomics of Ascetosporea gives new insight into the evolutionary basis for animal parasitism in Rhizaria.</title>
        <authorList>
            <person name="Hiltunen Thoren M."/>
            <person name="Onut-Brannstrom I."/>
            <person name="Alfjorden A."/>
            <person name="Peckova H."/>
            <person name="Swords F."/>
            <person name="Hooper C."/>
            <person name="Holzer A.S."/>
            <person name="Bass D."/>
            <person name="Burki F."/>
        </authorList>
    </citation>
    <scope>NUCLEOTIDE SEQUENCE [LARGE SCALE GENOMIC DNA]</scope>
    <source>
        <strain evidence="1">20-A016</strain>
    </source>
</reference>
<name>A0ABV2ALT7_9EUKA</name>
<dbReference type="Proteomes" id="UP001439008">
    <property type="component" value="Unassembled WGS sequence"/>
</dbReference>
<comment type="caution">
    <text evidence="1">The sequence shown here is derived from an EMBL/GenBank/DDBJ whole genome shotgun (WGS) entry which is preliminary data.</text>
</comment>
<keyword evidence="2" id="KW-1185">Reference proteome</keyword>
<dbReference type="EMBL" id="JBDODL010000679">
    <property type="protein sequence ID" value="MES1920454.1"/>
    <property type="molecule type" value="Genomic_DNA"/>
</dbReference>
<evidence type="ECO:0000313" key="2">
    <source>
        <dbReference type="Proteomes" id="UP001439008"/>
    </source>
</evidence>
<proteinExistence type="predicted"/>
<evidence type="ECO:0000313" key="1">
    <source>
        <dbReference type="EMBL" id="MES1920454.1"/>
    </source>
</evidence>
<gene>
    <name evidence="1" type="ORF">MHBO_002119</name>
</gene>